<proteinExistence type="predicted"/>
<accession>A0A6A4HBT3</accession>
<dbReference type="OrthoDB" id="3366823at2759"/>
<protein>
    <recommendedName>
        <fullName evidence="4">RED-like N-terminal domain-containing protein</fullName>
    </recommendedName>
</protein>
<dbReference type="AlphaFoldDB" id="A0A6A4HBT3"/>
<name>A0A6A4HBT3_9AGAR</name>
<gene>
    <name evidence="5" type="ORF">BT96DRAFT_942947</name>
</gene>
<feature type="compositionally biased region" description="Basic and acidic residues" evidence="3">
    <location>
        <begin position="117"/>
        <end position="130"/>
    </location>
</feature>
<dbReference type="GO" id="GO:0005634">
    <property type="term" value="C:nucleus"/>
    <property type="evidence" value="ECO:0007669"/>
    <property type="project" value="UniProtKB-SubCell"/>
</dbReference>
<feature type="region of interest" description="Disordered" evidence="3">
    <location>
        <begin position="1"/>
        <end position="32"/>
    </location>
</feature>
<dbReference type="EMBL" id="ML769544">
    <property type="protein sequence ID" value="KAE9394744.1"/>
    <property type="molecule type" value="Genomic_DNA"/>
</dbReference>
<feature type="region of interest" description="Disordered" evidence="3">
    <location>
        <begin position="92"/>
        <end position="295"/>
    </location>
</feature>
<feature type="compositionally biased region" description="Basic and acidic residues" evidence="3">
    <location>
        <begin position="15"/>
        <end position="31"/>
    </location>
</feature>
<feature type="compositionally biased region" description="Basic and acidic residues" evidence="3">
    <location>
        <begin position="183"/>
        <end position="195"/>
    </location>
</feature>
<dbReference type="InterPro" id="IPR012916">
    <property type="entry name" value="RED_N"/>
</dbReference>
<evidence type="ECO:0000256" key="1">
    <source>
        <dbReference type="ARBA" id="ARBA00004123"/>
    </source>
</evidence>
<evidence type="ECO:0000313" key="5">
    <source>
        <dbReference type="EMBL" id="KAE9394744.1"/>
    </source>
</evidence>
<dbReference type="Proteomes" id="UP000799118">
    <property type="component" value="Unassembled WGS sequence"/>
</dbReference>
<feature type="compositionally biased region" description="Acidic residues" evidence="3">
    <location>
        <begin position="219"/>
        <end position="228"/>
    </location>
</feature>
<evidence type="ECO:0000256" key="3">
    <source>
        <dbReference type="SAM" id="MobiDB-lite"/>
    </source>
</evidence>
<feature type="domain" description="RED-like N-terminal" evidence="4">
    <location>
        <begin position="12"/>
        <end position="118"/>
    </location>
</feature>
<comment type="subcellular location">
    <subcellularLocation>
        <location evidence="1">Nucleus</location>
    </subcellularLocation>
</comment>
<evidence type="ECO:0000313" key="6">
    <source>
        <dbReference type="Proteomes" id="UP000799118"/>
    </source>
</evidence>
<dbReference type="InterPro" id="IPR039896">
    <property type="entry name" value="Red-like"/>
</dbReference>
<dbReference type="Pfam" id="PF07808">
    <property type="entry name" value="RED_N"/>
    <property type="match status" value="1"/>
</dbReference>
<dbReference type="PANTHER" id="PTHR12765">
    <property type="entry name" value="RED PROTEIN IK FACTOR CYTOKINE IK"/>
    <property type="match status" value="1"/>
</dbReference>
<evidence type="ECO:0000256" key="2">
    <source>
        <dbReference type="ARBA" id="ARBA00023242"/>
    </source>
</evidence>
<keyword evidence="6" id="KW-1185">Reference proteome</keyword>
<evidence type="ECO:0000259" key="4">
    <source>
        <dbReference type="Pfam" id="PF07808"/>
    </source>
</evidence>
<sequence>MDQAKPAFKPRKVKKSEGKYRDRAAERRVGDPNDYAEVEAVLEEFEKRTADQDEDAVDEQRRYLGGDTDHSILVKGLDMALLQQNKAKAAMATDEDDSLEQAYIQASSEPTVPKKRTREDIIRELKEKRAQGGGVSTTPDEPSLNKGKFKPIGFKPIGSSGEQKEKKKKTKGEGERKKKKRKVEIPAEDKPKDTEAVSAPSMSPTAPNPNPPLSLNGPEEPEPPEDFDIFAGAGEYEGVDLGDDEEEENEKKAEEEDGPSGSLGPGRWFATDEQPNDPAKIADNPPLAGPSIPHPSALEEARLFLLSRSSLR</sequence>
<reference evidence="5" key="1">
    <citation type="journal article" date="2019" name="Environ. Microbiol.">
        <title>Fungal ecological strategies reflected in gene transcription - a case study of two litter decomposers.</title>
        <authorList>
            <person name="Barbi F."/>
            <person name="Kohler A."/>
            <person name="Barry K."/>
            <person name="Baskaran P."/>
            <person name="Daum C."/>
            <person name="Fauchery L."/>
            <person name="Ihrmark K."/>
            <person name="Kuo A."/>
            <person name="LaButti K."/>
            <person name="Lipzen A."/>
            <person name="Morin E."/>
            <person name="Grigoriev I.V."/>
            <person name="Henrissat B."/>
            <person name="Lindahl B."/>
            <person name="Martin F."/>
        </authorList>
    </citation>
    <scope>NUCLEOTIDE SEQUENCE</scope>
    <source>
        <strain evidence="5">JB14</strain>
    </source>
</reference>
<feature type="compositionally biased region" description="Acidic residues" evidence="3">
    <location>
        <begin position="237"/>
        <end position="248"/>
    </location>
</feature>
<keyword evidence="2" id="KW-0539">Nucleus</keyword>
<organism evidence="5 6">
    <name type="scientific">Gymnopus androsaceus JB14</name>
    <dbReference type="NCBI Taxonomy" id="1447944"/>
    <lineage>
        <taxon>Eukaryota</taxon>
        <taxon>Fungi</taxon>
        <taxon>Dikarya</taxon>
        <taxon>Basidiomycota</taxon>
        <taxon>Agaricomycotina</taxon>
        <taxon>Agaricomycetes</taxon>
        <taxon>Agaricomycetidae</taxon>
        <taxon>Agaricales</taxon>
        <taxon>Marasmiineae</taxon>
        <taxon>Omphalotaceae</taxon>
        <taxon>Gymnopus</taxon>
    </lineage>
</organism>